<keyword evidence="2" id="KW-0472">Membrane</keyword>
<proteinExistence type="predicted"/>
<evidence type="ECO:0000313" key="3">
    <source>
        <dbReference type="EMBL" id="ROQ20632.1"/>
    </source>
</evidence>
<comment type="caution">
    <text evidence="3">The sequence shown here is derived from an EMBL/GenBank/DDBJ whole genome shotgun (WGS) entry which is preliminary data.</text>
</comment>
<keyword evidence="4" id="KW-1185">Reference proteome</keyword>
<dbReference type="AlphaFoldDB" id="A0A3N1NP81"/>
<sequence length="260" mass="29770">MSSLIIASIIFALLIVLVGYAFIAQTLEKRKKRRQRLLTALKHRQRNFKYMVSGFPEGLLTKDLTLIIYRALLDACEQLSRLEPREPGHMEDFTFYSGELEALKHRTPSERPRTASAEQAVEIKRLLQELYRFIAHQTERGNIGQAHGQTYKDQIKRLALLVSVDAHAVSARQAQAAGKPRLAIHYYNLARKMLTQEKGGQGFQKQLAQINGIIKKLESQLEQQSDAGASPTTEGPAPEEKKEWEEFEQESHWKKKQLYD</sequence>
<feature type="compositionally biased region" description="Basic and acidic residues" evidence="1">
    <location>
        <begin position="238"/>
        <end position="260"/>
    </location>
</feature>
<evidence type="ECO:0000313" key="4">
    <source>
        <dbReference type="Proteomes" id="UP000273643"/>
    </source>
</evidence>
<evidence type="ECO:0000256" key="1">
    <source>
        <dbReference type="SAM" id="MobiDB-lite"/>
    </source>
</evidence>
<dbReference type="Proteomes" id="UP000273643">
    <property type="component" value="Unassembled WGS sequence"/>
</dbReference>
<gene>
    <name evidence="3" type="ORF">EDC38_1245</name>
</gene>
<reference evidence="3 4" key="1">
    <citation type="submission" date="2018-11" db="EMBL/GenBank/DDBJ databases">
        <title>Genomic Encyclopedia of Type Strains, Phase IV (KMG-IV): sequencing the most valuable type-strain genomes for metagenomic binning, comparative biology and taxonomic classification.</title>
        <authorList>
            <person name="Goeker M."/>
        </authorList>
    </citation>
    <scope>NUCLEOTIDE SEQUENCE [LARGE SCALE GENOMIC DNA]</scope>
    <source>
        <strain evidence="3 4">DSM 16974</strain>
    </source>
</reference>
<feature type="compositionally biased region" description="Polar residues" evidence="1">
    <location>
        <begin position="220"/>
        <end position="233"/>
    </location>
</feature>
<accession>A0A3N1NP81</accession>
<organism evidence="3 4">
    <name type="scientific">Marinimicrobium koreense</name>
    <dbReference type="NCBI Taxonomy" id="306545"/>
    <lineage>
        <taxon>Bacteria</taxon>
        <taxon>Pseudomonadati</taxon>
        <taxon>Pseudomonadota</taxon>
        <taxon>Gammaproteobacteria</taxon>
        <taxon>Cellvibrionales</taxon>
        <taxon>Cellvibrionaceae</taxon>
        <taxon>Marinimicrobium</taxon>
    </lineage>
</organism>
<feature type="region of interest" description="Disordered" evidence="1">
    <location>
        <begin position="220"/>
        <end position="260"/>
    </location>
</feature>
<name>A0A3N1NP81_9GAMM</name>
<keyword evidence="2" id="KW-0812">Transmembrane</keyword>
<protein>
    <submittedName>
        <fullName evidence="3">Uncharacterized protein</fullName>
    </submittedName>
</protein>
<keyword evidence="2" id="KW-1133">Transmembrane helix</keyword>
<evidence type="ECO:0000256" key="2">
    <source>
        <dbReference type="SAM" id="Phobius"/>
    </source>
</evidence>
<feature type="transmembrane region" description="Helical" evidence="2">
    <location>
        <begin position="6"/>
        <end position="27"/>
    </location>
</feature>
<dbReference type="OrthoDB" id="5706364at2"/>
<dbReference type="RefSeq" id="WP_123637749.1">
    <property type="nucleotide sequence ID" value="NZ_RJUK01000001.1"/>
</dbReference>
<dbReference type="EMBL" id="RJUK01000001">
    <property type="protein sequence ID" value="ROQ20632.1"/>
    <property type="molecule type" value="Genomic_DNA"/>
</dbReference>